<dbReference type="UniPathway" id="UPA00219"/>
<dbReference type="SUPFAM" id="SSF53623">
    <property type="entry name" value="MurD-like peptide ligases, catalytic domain"/>
    <property type="match status" value="1"/>
</dbReference>
<dbReference type="Gene3D" id="3.40.1190.10">
    <property type="entry name" value="Mur-like, catalytic domain"/>
    <property type="match status" value="1"/>
</dbReference>
<keyword evidence="6 10" id="KW-0547">Nucleotide-binding</keyword>
<evidence type="ECO:0000256" key="7">
    <source>
        <dbReference type="ARBA" id="ARBA00022840"/>
    </source>
</evidence>
<evidence type="ECO:0000256" key="8">
    <source>
        <dbReference type="ARBA" id="ARBA00022842"/>
    </source>
</evidence>
<accession>G5KFP0</accession>
<dbReference type="GO" id="GO:0008841">
    <property type="term" value="F:dihydrofolate synthase activity"/>
    <property type="evidence" value="ECO:0007669"/>
    <property type="project" value="TreeGrafter"/>
</dbReference>
<dbReference type="InterPro" id="IPR036615">
    <property type="entry name" value="Mur_ligase_C_dom_sf"/>
</dbReference>
<dbReference type="PANTHER" id="PTHR11136">
    <property type="entry name" value="FOLYLPOLYGLUTAMATE SYNTHASE-RELATED"/>
    <property type="match status" value="1"/>
</dbReference>
<dbReference type="SUPFAM" id="SSF53244">
    <property type="entry name" value="MurD-like peptide ligases, peptide-binding domain"/>
    <property type="match status" value="1"/>
</dbReference>
<evidence type="ECO:0000256" key="1">
    <source>
        <dbReference type="ARBA" id="ARBA00001946"/>
    </source>
</evidence>
<comment type="similarity">
    <text evidence="2 10">Belongs to the folylpolyglutamate synthase family.</text>
</comment>
<dbReference type="Gene3D" id="3.90.190.20">
    <property type="entry name" value="Mur ligase, C-terminal domain"/>
    <property type="match status" value="1"/>
</dbReference>
<gene>
    <name evidence="11" type="primary">folC</name>
    <name evidence="11" type="ORF">STRUR_1047</name>
</gene>
<dbReference type="GO" id="GO:0004326">
    <property type="term" value="F:tetrahydrofolylpolyglutamate synthase activity"/>
    <property type="evidence" value="ECO:0007669"/>
    <property type="project" value="UniProtKB-EC"/>
</dbReference>
<dbReference type="InterPro" id="IPR036565">
    <property type="entry name" value="Mur-like_cat_sf"/>
</dbReference>
<evidence type="ECO:0000256" key="4">
    <source>
        <dbReference type="ARBA" id="ARBA00022598"/>
    </source>
</evidence>
<dbReference type="PIRSF" id="PIRSF001563">
    <property type="entry name" value="Folylpolyglu_synth"/>
    <property type="match status" value="1"/>
</dbReference>
<keyword evidence="4 10" id="KW-0436">Ligase</keyword>
<name>G5KFP0_9STRE</name>
<dbReference type="InterPro" id="IPR001645">
    <property type="entry name" value="Folylpolyglutamate_synth"/>
</dbReference>
<evidence type="ECO:0000256" key="2">
    <source>
        <dbReference type="ARBA" id="ARBA00008276"/>
    </source>
</evidence>
<dbReference type="Proteomes" id="UP000005388">
    <property type="component" value="Unassembled WGS sequence"/>
</dbReference>
<dbReference type="FunFam" id="3.40.1190.10:FF:000011">
    <property type="entry name" value="Folylpolyglutamate synthase/dihydrofolate synthase"/>
    <property type="match status" value="1"/>
</dbReference>
<reference evidence="11 12" key="1">
    <citation type="journal article" date="2014" name="Int. J. Syst. Evol. Microbiol.">
        <title>Phylogenomics and the dynamic genome evolution of the genus Streptococcus.</title>
        <authorList>
            <consortium name="The Broad Institute Genome Sequencing Platform"/>
            <person name="Richards V.P."/>
            <person name="Palmer S.R."/>
            <person name="Pavinski Bitar P.D."/>
            <person name="Qin X."/>
            <person name="Weinstock G.M."/>
            <person name="Highlander S.K."/>
            <person name="Town C.D."/>
            <person name="Burne R.A."/>
            <person name="Stanhope M.J."/>
        </authorList>
    </citation>
    <scope>NUCLEOTIDE SEQUENCE [LARGE SCALE GENOMIC DNA]</scope>
    <source>
        <strain evidence="11 12">2285-97</strain>
    </source>
</reference>
<dbReference type="GO" id="GO:0009252">
    <property type="term" value="P:peptidoglycan biosynthetic process"/>
    <property type="evidence" value="ECO:0007669"/>
    <property type="project" value="UniProtKB-UniPathway"/>
</dbReference>
<dbReference type="RefSeq" id="WP_006739960.1">
    <property type="nucleotide sequence ID" value="NZ_AEUZ02000001.1"/>
</dbReference>
<dbReference type="GO" id="GO:0046872">
    <property type="term" value="F:metal ion binding"/>
    <property type="evidence" value="ECO:0007669"/>
    <property type="project" value="UniProtKB-KW"/>
</dbReference>
<dbReference type="AlphaFoldDB" id="G5KFP0"/>
<keyword evidence="5" id="KW-0479">Metal-binding</keyword>
<dbReference type="PANTHER" id="PTHR11136:SF0">
    <property type="entry name" value="DIHYDROFOLATE SYNTHETASE-RELATED"/>
    <property type="match status" value="1"/>
</dbReference>
<dbReference type="GO" id="GO:0005737">
    <property type="term" value="C:cytoplasm"/>
    <property type="evidence" value="ECO:0007669"/>
    <property type="project" value="TreeGrafter"/>
</dbReference>
<organism evidence="11 12">
    <name type="scientific">Streptococcus urinalis 2285-97</name>
    <dbReference type="NCBI Taxonomy" id="764291"/>
    <lineage>
        <taxon>Bacteria</taxon>
        <taxon>Bacillati</taxon>
        <taxon>Bacillota</taxon>
        <taxon>Bacilli</taxon>
        <taxon>Lactobacillales</taxon>
        <taxon>Streptococcaceae</taxon>
        <taxon>Streptococcus</taxon>
    </lineage>
</organism>
<keyword evidence="12" id="KW-1185">Reference proteome</keyword>
<keyword evidence="8" id="KW-0460">Magnesium</keyword>
<dbReference type="GO" id="GO:0005524">
    <property type="term" value="F:ATP binding"/>
    <property type="evidence" value="ECO:0007669"/>
    <property type="project" value="UniProtKB-KW"/>
</dbReference>
<dbReference type="STRING" id="764291.STRUR_1047"/>
<protein>
    <recommendedName>
        <fullName evidence="3">tetrahydrofolate synthase</fullName>
        <ecNumber evidence="3">6.3.2.17</ecNumber>
    </recommendedName>
</protein>
<evidence type="ECO:0000256" key="3">
    <source>
        <dbReference type="ARBA" id="ARBA00013025"/>
    </source>
</evidence>
<evidence type="ECO:0000256" key="5">
    <source>
        <dbReference type="ARBA" id="ARBA00022723"/>
    </source>
</evidence>
<comment type="cofactor">
    <cofactor evidence="1">
        <name>Mg(2+)</name>
        <dbReference type="ChEBI" id="CHEBI:18420"/>
    </cofactor>
</comment>
<evidence type="ECO:0000313" key="12">
    <source>
        <dbReference type="Proteomes" id="UP000005388"/>
    </source>
</evidence>
<sequence length="419" mass="47981">MTYEEVLDWIHSQLKFGIKPGIERVKWLLNELGNPHQQLTAVHVVGTNGKGSTVNYLQTIFSSVGYEVGSFTSPYIMDFRERISLNGNMISKEDLVFLANHIKPIVERLPIETGFEPATEFEIITVMMCYYFGKVHPVDIAFIEAGLGGLYDSTNVFHAKAVICPSIGLDHQDILGKTYQEIAHQKVGVLTAGEPFIFATEKQSVEKVFLTEANEKSCPTYQFDKDFFITSRDNGFDFEYKNFRITNIVLDMKGKHQMINASLVIMTCLLLNKDFPKLSADLIKLGLEKSHWLGRTELLSSHLMIDGAHNRESVEALVKVMQNDYSDKKIHILFSAINTKPIDDMLAMLEEIGELTVTSFHYPRAVALDQYPQKYRKVTQFQDWLKSYQEDSETDFYLITGSLYFISEVRQYWLKKNNN</sequence>
<dbReference type="eggNOG" id="COG0285">
    <property type="taxonomic scope" value="Bacteria"/>
</dbReference>
<comment type="caution">
    <text evidence="11">The sequence shown here is derived from an EMBL/GenBank/DDBJ whole genome shotgun (WGS) entry which is preliminary data.</text>
</comment>
<comment type="catalytic activity">
    <reaction evidence="9">
        <text>(6S)-5,6,7,8-tetrahydrofolyl-(gamma-L-Glu)(n) + L-glutamate + ATP = (6S)-5,6,7,8-tetrahydrofolyl-(gamma-L-Glu)(n+1) + ADP + phosphate + H(+)</text>
        <dbReference type="Rhea" id="RHEA:10580"/>
        <dbReference type="Rhea" id="RHEA-COMP:14738"/>
        <dbReference type="Rhea" id="RHEA-COMP:14740"/>
        <dbReference type="ChEBI" id="CHEBI:15378"/>
        <dbReference type="ChEBI" id="CHEBI:29985"/>
        <dbReference type="ChEBI" id="CHEBI:30616"/>
        <dbReference type="ChEBI" id="CHEBI:43474"/>
        <dbReference type="ChEBI" id="CHEBI:141005"/>
        <dbReference type="ChEBI" id="CHEBI:456216"/>
        <dbReference type="EC" id="6.3.2.17"/>
    </reaction>
</comment>
<evidence type="ECO:0000313" key="11">
    <source>
        <dbReference type="EMBL" id="EHJ57241.1"/>
    </source>
</evidence>
<evidence type="ECO:0000256" key="9">
    <source>
        <dbReference type="ARBA" id="ARBA00047493"/>
    </source>
</evidence>
<proteinExistence type="inferred from homology"/>
<dbReference type="EC" id="6.3.2.17" evidence="3"/>
<dbReference type="NCBIfam" id="TIGR01499">
    <property type="entry name" value="folC"/>
    <property type="match status" value="1"/>
</dbReference>
<evidence type="ECO:0000256" key="6">
    <source>
        <dbReference type="ARBA" id="ARBA00022741"/>
    </source>
</evidence>
<evidence type="ECO:0000256" key="10">
    <source>
        <dbReference type="PIRNR" id="PIRNR001563"/>
    </source>
</evidence>
<keyword evidence="7 10" id="KW-0067">ATP-binding</keyword>
<dbReference type="EMBL" id="AEUZ02000001">
    <property type="protein sequence ID" value="EHJ57241.1"/>
    <property type="molecule type" value="Genomic_DNA"/>
</dbReference>